<gene>
    <name evidence="2" type="ORF">METZ01_LOCUS336050</name>
</gene>
<sequence>MNERRESKEVGRLPKKRAEIGRHRNSALPVNLVDVGANKDSHVPPPLGIASPVVQNIPDQYLQSDAKD</sequence>
<protein>
    <submittedName>
        <fullName evidence="2">Uncharacterized protein</fullName>
    </submittedName>
</protein>
<evidence type="ECO:0000256" key="1">
    <source>
        <dbReference type="SAM" id="MobiDB-lite"/>
    </source>
</evidence>
<organism evidence="2">
    <name type="scientific">marine metagenome</name>
    <dbReference type="NCBI Taxonomy" id="408172"/>
    <lineage>
        <taxon>unclassified sequences</taxon>
        <taxon>metagenomes</taxon>
        <taxon>ecological metagenomes</taxon>
    </lineage>
</organism>
<accession>A0A382QCM3</accession>
<feature type="region of interest" description="Disordered" evidence="1">
    <location>
        <begin position="1"/>
        <end position="22"/>
    </location>
</feature>
<reference evidence="2" key="1">
    <citation type="submission" date="2018-05" db="EMBL/GenBank/DDBJ databases">
        <authorList>
            <person name="Lanie J.A."/>
            <person name="Ng W.-L."/>
            <person name="Kazmierczak K.M."/>
            <person name="Andrzejewski T.M."/>
            <person name="Davidsen T.M."/>
            <person name="Wayne K.J."/>
            <person name="Tettelin H."/>
            <person name="Glass J.I."/>
            <person name="Rusch D."/>
            <person name="Podicherti R."/>
            <person name="Tsui H.-C.T."/>
            <person name="Winkler M.E."/>
        </authorList>
    </citation>
    <scope>NUCLEOTIDE SEQUENCE</scope>
</reference>
<dbReference type="AlphaFoldDB" id="A0A382QCM3"/>
<proteinExistence type="predicted"/>
<name>A0A382QCM3_9ZZZZ</name>
<dbReference type="EMBL" id="UINC01113524">
    <property type="protein sequence ID" value="SVC83196.1"/>
    <property type="molecule type" value="Genomic_DNA"/>
</dbReference>
<evidence type="ECO:0000313" key="2">
    <source>
        <dbReference type="EMBL" id="SVC83196.1"/>
    </source>
</evidence>